<evidence type="ECO:0000313" key="1">
    <source>
        <dbReference type="EMBL" id="KAB2608732.1"/>
    </source>
</evidence>
<comment type="caution">
    <text evidence="1">The sequence shown here is derived from an EMBL/GenBank/DDBJ whole genome shotgun (WGS) entry which is preliminary data.</text>
</comment>
<organism evidence="1 2">
    <name type="scientific">Pyrus ussuriensis x Pyrus communis</name>
    <dbReference type="NCBI Taxonomy" id="2448454"/>
    <lineage>
        <taxon>Eukaryota</taxon>
        <taxon>Viridiplantae</taxon>
        <taxon>Streptophyta</taxon>
        <taxon>Embryophyta</taxon>
        <taxon>Tracheophyta</taxon>
        <taxon>Spermatophyta</taxon>
        <taxon>Magnoliopsida</taxon>
        <taxon>eudicotyledons</taxon>
        <taxon>Gunneridae</taxon>
        <taxon>Pentapetalae</taxon>
        <taxon>rosids</taxon>
        <taxon>fabids</taxon>
        <taxon>Rosales</taxon>
        <taxon>Rosaceae</taxon>
        <taxon>Amygdaloideae</taxon>
        <taxon>Maleae</taxon>
        <taxon>Pyrus</taxon>
    </lineage>
</organism>
<evidence type="ECO:0000313" key="2">
    <source>
        <dbReference type="Proteomes" id="UP000327157"/>
    </source>
</evidence>
<proteinExistence type="predicted"/>
<sequence>MQIVRPLIFSIYVPRKEGARGAASSCWFLSSSLTPKLSTSQYPATLASLPSRPSIPHADLVTLALATSRPVFLSLPPAMMVYEDRIGHRPMDRRGK</sequence>
<reference evidence="1 2" key="1">
    <citation type="submission" date="2019-09" db="EMBL/GenBank/DDBJ databases">
        <authorList>
            <person name="Ou C."/>
        </authorList>
    </citation>
    <scope>NUCLEOTIDE SEQUENCE [LARGE SCALE GENOMIC DNA]</scope>
    <source>
        <strain evidence="1">S2</strain>
        <tissue evidence="1">Leaf</tissue>
    </source>
</reference>
<keyword evidence="2" id="KW-1185">Reference proteome</keyword>
<dbReference type="Proteomes" id="UP000327157">
    <property type="component" value="Chromosome 14"/>
</dbReference>
<reference evidence="1 2" key="3">
    <citation type="submission" date="2019-11" db="EMBL/GenBank/DDBJ databases">
        <title>A de novo genome assembly of a pear dwarfing rootstock.</title>
        <authorList>
            <person name="Wang F."/>
            <person name="Wang J."/>
            <person name="Li S."/>
            <person name="Zhang Y."/>
            <person name="Fang M."/>
            <person name="Ma L."/>
            <person name="Zhao Y."/>
            <person name="Jiang S."/>
        </authorList>
    </citation>
    <scope>NUCLEOTIDE SEQUENCE [LARGE SCALE GENOMIC DNA]</scope>
    <source>
        <strain evidence="1">S2</strain>
        <tissue evidence="1">Leaf</tissue>
    </source>
</reference>
<dbReference type="AlphaFoldDB" id="A0A5N5G5L2"/>
<protein>
    <submittedName>
        <fullName evidence="1">Uncharacterized protein</fullName>
    </submittedName>
</protein>
<accession>A0A5N5G5L2</accession>
<gene>
    <name evidence="1" type="ORF">D8674_011900</name>
</gene>
<reference evidence="2" key="2">
    <citation type="submission" date="2019-10" db="EMBL/GenBank/DDBJ databases">
        <title>A de novo genome assembly of a pear dwarfing rootstock.</title>
        <authorList>
            <person name="Wang F."/>
            <person name="Wang J."/>
            <person name="Li S."/>
            <person name="Zhang Y."/>
            <person name="Fang M."/>
            <person name="Ma L."/>
            <person name="Zhao Y."/>
            <person name="Jiang S."/>
        </authorList>
    </citation>
    <scope>NUCLEOTIDE SEQUENCE [LARGE SCALE GENOMIC DNA]</scope>
</reference>
<name>A0A5N5G5L2_9ROSA</name>
<dbReference type="EMBL" id="SMOL01000553">
    <property type="protein sequence ID" value="KAB2608732.1"/>
    <property type="molecule type" value="Genomic_DNA"/>
</dbReference>